<evidence type="ECO:0000256" key="1">
    <source>
        <dbReference type="ARBA" id="ARBA00006484"/>
    </source>
</evidence>
<evidence type="ECO:0000313" key="6">
    <source>
        <dbReference type="Proteomes" id="UP000002748"/>
    </source>
</evidence>
<dbReference type="PRINTS" id="PR00081">
    <property type="entry name" value="GDHRDH"/>
</dbReference>
<dbReference type="Proteomes" id="UP000002748">
    <property type="component" value="Unassembled WGS sequence"/>
</dbReference>
<dbReference type="OrthoDB" id="3592703at2759"/>
<dbReference type="PANTHER" id="PTHR45024">
    <property type="entry name" value="DEHYDROGENASES, SHORT CHAIN"/>
    <property type="match status" value="1"/>
</dbReference>
<evidence type="ECO:0000259" key="4">
    <source>
        <dbReference type="SMART" id="SM00822"/>
    </source>
</evidence>
<dbReference type="Pfam" id="PF00106">
    <property type="entry name" value="adh_short"/>
    <property type="match status" value="2"/>
</dbReference>
<keyword evidence="2" id="KW-0521">NADP</keyword>
<dbReference type="KEGG" id="tasa:A1Q1_00307"/>
<dbReference type="EMBL" id="ALBS01000010">
    <property type="protein sequence ID" value="EJT52993.1"/>
    <property type="molecule type" value="Genomic_DNA"/>
</dbReference>
<evidence type="ECO:0000313" key="5">
    <source>
        <dbReference type="EMBL" id="EJT52993.1"/>
    </source>
</evidence>
<evidence type="ECO:0000256" key="3">
    <source>
        <dbReference type="ARBA" id="ARBA00023002"/>
    </source>
</evidence>
<dbReference type="Gene3D" id="3.40.50.720">
    <property type="entry name" value="NAD(P)-binding Rossmann-like Domain"/>
    <property type="match status" value="2"/>
</dbReference>
<dbReference type="GO" id="GO:0016491">
    <property type="term" value="F:oxidoreductase activity"/>
    <property type="evidence" value="ECO:0007669"/>
    <property type="project" value="UniProtKB-KW"/>
</dbReference>
<comment type="similarity">
    <text evidence="1">Belongs to the short-chain dehydrogenases/reductases (SDR) family.</text>
</comment>
<dbReference type="HOGENOM" id="CLU_010194_18_3_1"/>
<dbReference type="InterPro" id="IPR057326">
    <property type="entry name" value="KR_dom"/>
</dbReference>
<protein>
    <submittedName>
        <fullName evidence="5">Peroxisomal hydratase-dehydrogenase-epimerase</fullName>
    </submittedName>
</protein>
<dbReference type="InterPro" id="IPR036291">
    <property type="entry name" value="NAD(P)-bd_dom_sf"/>
</dbReference>
<keyword evidence="3" id="KW-0560">Oxidoreductase</keyword>
<sequence length="597" mass="64000">MPLDFKDLVVIITGGGGGLGRAYAHMYAKGKAKVVINDVSQANADKVVAEVKKLGGDAIAAVGSVMDGQKIVDQAVKAYGTVHVLINNAGVLRDRSFRKMTEKEFNDVYDIHVKGAYAITKAVWPLFRAQKFGRIVNTASPAGVYGNGGQTNYAGAKMALVTFAQVLDKEGVKYNIKANTIAPLAASAMTQTVMTPEVLSHLDPDHVAPLIGVLTARNGPDVGGRLFEVGGGYFAETKWQQSEGYVWKADDSFTPSAIDLQWPKVFDYSKATYPSQSDAARMMEVMKLQPSLPPNPQGPPPPITFKDYTVIITGGGNGLGASYARYYAKYGGNVVVNDISADAANRVVEEVNKLGGKGVAAIGSIEDDAEKIVKIAVEKFGTVHALVNNAGILRDKAFVNMTPELFNSVLDIHVRGTWKMCKAVWPYMHKQNYGRILNTSSPNGVAGAHGQSNYGTAKAAIIGFTKALAIEGRKNNIYVNALAPSAGTQMTATVWTEELLNTFKADYVAPIACYLTSRECKDTAQIIKAYGGLAAAYRYERSAGIVFPNDRPATPDQLAARWQEVTTFDKRATHPTSSADSKGPIVANFANKAGARL</sequence>
<reference evidence="5 6" key="1">
    <citation type="journal article" date="2012" name="Eukaryot. Cell">
        <title>Draft genome sequence of CBS 2479, the standard type strain of Trichosporon asahii.</title>
        <authorList>
            <person name="Yang R.Y."/>
            <person name="Li H.T."/>
            <person name="Zhu H."/>
            <person name="Zhou G.P."/>
            <person name="Wang M."/>
            <person name="Wang L."/>
        </authorList>
    </citation>
    <scope>NUCLEOTIDE SEQUENCE [LARGE SCALE GENOMIC DNA]</scope>
    <source>
        <strain evidence="6">ATCC 90039 / CBS 2479 / JCM 2466 / KCTC 7840 / NCYC 2677 / UAMH 7654</strain>
    </source>
</reference>
<dbReference type="InterPro" id="IPR051687">
    <property type="entry name" value="Peroxisomal_Beta-Oxidation"/>
</dbReference>
<dbReference type="SUPFAM" id="SSF51735">
    <property type="entry name" value="NAD(P)-binding Rossmann-fold domains"/>
    <property type="match status" value="2"/>
</dbReference>
<dbReference type="PRINTS" id="PR00080">
    <property type="entry name" value="SDRFAMILY"/>
</dbReference>
<dbReference type="PROSITE" id="PS00061">
    <property type="entry name" value="ADH_SHORT"/>
    <property type="match status" value="1"/>
</dbReference>
<name>J8QGZ7_TRIAS</name>
<accession>J8QGZ7</accession>
<comment type="caution">
    <text evidence="5">The sequence shown here is derived from an EMBL/GenBank/DDBJ whole genome shotgun (WGS) entry which is preliminary data.</text>
</comment>
<dbReference type="InterPro" id="IPR002347">
    <property type="entry name" value="SDR_fam"/>
</dbReference>
<dbReference type="GeneID" id="25983821"/>
<feature type="domain" description="Ketoreductase" evidence="4">
    <location>
        <begin position="8"/>
        <end position="179"/>
    </location>
</feature>
<proteinExistence type="inferred from homology"/>
<organism evidence="5 6">
    <name type="scientific">Trichosporon asahii var. asahii (strain ATCC 90039 / CBS 2479 / JCM 2466 / KCTC 7840 / NBRC 103889/ NCYC 2677 / UAMH 7654)</name>
    <name type="common">Yeast</name>
    <dbReference type="NCBI Taxonomy" id="1186058"/>
    <lineage>
        <taxon>Eukaryota</taxon>
        <taxon>Fungi</taxon>
        <taxon>Dikarya</taxon>
        <taxon>Basidiomycota</taxon>
        <taxon>Agaricomycotina</taxon>
        <taxon>Tremellomycetes</taxon>
        <taxon>Trichosporonales</taxon>
        <taxon>Trichosporonaceae</taxon>
        <taxon>Trichosporon</taxon>
    </lineage>
</organism>
<gene>
    <name evidence="5" type="ORF">A1Q1_00307</name>
</gene>
<dbReference type="AlphaFoldDB" id="J8QGZ7"/>
<dbReference type="FunFam" id="3.40.50.720:FF:000084">
    <property type="entry name" value="Short-chain dehydrogenase reductase"/>
    <property type="match status" value="2"/>
</dbReference>
<dbReference type="InterPro" id="IPR020904">
    <property type="entry name" value="Sc_DH/Rdtase_CS"/>
</dbReference>
<dbReference type="SMART" id="SM00822">
    <property type="entry name" value="PKS_KR"/>
    <property type="match status" value="1"/>
</dbReference>
<evidence type="ECO:0000256" key="2">
    <source>
        <dbReference type="ARBA" id="ARBA00022857"/>
    </source>
</evidence>
<dbReference type="RefSeq" id="XP_014184480.1">
    <property type="nucleotide sequence ID" value="XM_014329005.1"/>
</dbReference>
<dbReference type="VEuPathDB" id="FungiDB:A1Q1_00307"/>
<dbReference type="PANTHER" id="PTHR45024:SF2">
    <property type="entry name" value="SCP2 DOMAIN-CONTAINING PROTEIN"/>
    <property type="match status" value="1"/>
</dbReference>